<dbReference type="EMBL" id="JAKOGI010000072">
    <property type="protein sequence ID" value="KAJ8445724.1"/>
    <property type="molecule type" value="Genomic_DNA"/>
</dbReference>
<proteinExistence type="predicted"/>
<gene>
    <name evidence="2" type="ORF">Cgig2_026051</name>
</gene>
<reference evidence="2" key="1">
    <citation type="submission" date="2022-04" db="EMBL/GenBank/DDBJ databases">
        <title>Carnegiea gigantea Genome sequencing and assembly v2.</title>
        <authorList>
            <person name="Copetti D."/>
            <person name="Sanderson M.J."/>
            <person name="Burquez A."/>
            <person name="Wojciechowski M.F."/>
        </authorList>
    </citation>
    <scope>NUCLEOTIDE SEQUENCE</scope>
    <source>
        <strain evidence="2">SGP5-SGP5p</strain>
        <tissue evidence="2">Aerial part</tissue>
    </source>
</reference>
<comment type="caution">
    <text evidence="2">The sequence shown here is derived from an EMBL/GenBank/DDBJ whole genome shotgun (WGS) entry which is preliminary data.</text>
</comment>
<dbReference type="AlphaFoldDB" id="A0A9Q1QL32"/>
<evidence type="ECO:0000313" key="3">
    <source>
        <dbReference type="Proteomes" id="UP001153076"/>
    </source>
</evidence>
<organism evidence="2 3">
    <name type="scientific">Carnegiea gigantea</name>
    <dbReference type="NCBI Taxonomy" id="171969"/>
    <lineage>
        <taxon>Eukaryota</taxon>
        <taxon>Viridiplantae</taxon>
        <taxon>Streptophyta</taxon>
        <taxon>Embryophyta</taxon>
        <taxon>Tracheophyta</taxon>
        <taxon>Spermatophyta</taxon>
        <taxon>Magnoliopsida</taxon>
        <taxon>eudicotyledons</taxon>
        <taxon>Gunneridae</taxon>
        <taxon>Pentapetalae</taxon>
        <taxon>Caryophyllales</taxon>
        <taxon>Cactineae</taxon>
        <taxon>Cactaceae</taxon>
        <taxon>Cactoideae</taxon>
        <taxon>Echinocereeae</taxon>
        <taxon>Carnegiea</taxon>
    </lineage>
</organism>
<sequence>MVCKRIPKKKLTSIPNEVPKALENNQQLASPYKQALLSYPNSNKLEAPNGNLRVADNVVHEGLSDNSKTITQSLDSVHNRPIFVGKFPSQAPSSGSSMGDDEEINSSLSLFDNAVEMDIQLHEKREMAKYSNKCKNNGNRNSRSTHDSSTPTEIAKDALDIGKRLGISIIGDENPTIRRITISLRKKIENKEQAMSN</sequence>
<name>A0A9Q1QL32_9CARY</name>
<evidence type="ECO:0000313" key="2">
    <source>
        <dbReference type="EMBL" id="KAJ8445724.1"/>
    </source>
</evidence>
<feature type="region of interest" description="Disordered" evidence="1">
    <location>
        <begin position="131"/>
        <end position="153"/>
    </location>
</feature>
<evidence type="ECO:0000256" key="1">
    <source>
        <dbReference type="SAM" id="MobiDB-lite"/>
    </source>
</evidence>
<accession>A0A9Q1QL32</accession>
<keyword evidence="3" id="KW-1185">Reference proteome</keyword>
<dbReference type="Proteomes" id="UP001153076">
    <property type="component" value="Unassembled WGS sequence"/>
</dbReference>
<protein>
    <submittedName>
        <fullName evidence="2">Uncharacterized protein</fullName>
    </submittedName>
</protein>
<feature type="compositionally biased region" description="Polar residues" evidence="1">
    <location>
        <begin position="133"/>
        <end position="152"/>
    </location>
</feature>